<name>A0A1R0GT40_9FUNG</name>
<accession>A0A1R0GT40</accession>
<evidence type="ECO:0000313" key="2">
    <source>
        <dbReference type="Proteomes" id="UP000187455"/>
    </source>
</evidence>
<evidence type="ECO:0000313" key="1">
    <source>
        <dbReference type="EMBL" id="OLY80056.1"/>
    </source>
</evidence>
<sequence length="97" mass="11206">MDPEAANILRDKTEKVGLIISERRSEKLIRFVRLFQLGSPLLIWLFTPSLLKLFRKSKKFYKLLTTITSTPTKRLSPGLSKEIIFRSLCDKVRPNTG</sequence>
<protein>
    <submittedName>
        <fullName evidence="1">Uncharacterized protein</fullName>
    </submittedName>
</protein>
<proteinExistence type="predicted"/>
<comment type="caution">
    <text evidence="1">The sequence shown here is derived from an EMBL/GenBank/DDBJ whole genome shotgun (WGS) entry which is preliminary data.</text>
</comment>
<gene>
    <name evidence="1" type="ORF">AYI68_g5853</name>
</gene>
<organism evidence="1 2">
    <name type="scientific">Smittium mucronatum</name>
    <dbReference type="NCBI Taxonomy" id="133383"/>
    <lineage>
        <taxon>Eukaryota</taxon>
        <taxon>Fungi</taxon>
        <taxon>Fungi incertae sedis</taxon>
        <taxon>Zoopagomycota</taxon>
        <taxon>Kickxellomycotina</taxon>
        <taxon>Harpellomycetes</taxon>
        <taxon>Harpellales</taxon>
        <taxon>Legeriomycetaceae</taxon>
        <taxon>Smittium</taxon>
    </lineage>
</organism>
<reference evidence="1 2" key="1">
    <citation type="journal article" date="2016" name="Mol. Biol. Evol.">
        <title>Genome-Wide Survey of Gut Fungi (Harpellales) Reveals the First Horizontally Transferred Ubiquitin Gene from a Mosquito Host.</title>
        <authorList>
            <person name="Wang Y."/>
            <person name="White M.M."/>
            <person name="Kvist S."/>
            <person name="Moncalvo J.M."/>
        </authorList>
    </citation>
    <scope>NUCLEOTIDE SEQUENCE [LARGE SCALE GENOMIC DNA]</scope>
    <source>
        <strain evidence="1 2">ALG-7-W6</strain>
    </source>
</reference>
<keyword evidence="2" id="KW-1185">Reference proteome</keyword>
<dbReference type="AlphaFoldDB" id="A0A1R0GT40"/>
<dbReference type="EMBL" id="LSSL01003819">
    <property type="protein sequence ID" value="OLY80056.1"/>
    <property type="molecule type" value="Genomic_DNA"/>
</dbReference>
<dbReference type="Proteomes" id="UP000187455">
    <property type="component" value="Unassembled WGS sequence"/>
</dbReference>